<comment type="caution">
    <text evidence="2">The sequence shown here is derived from an EMBL/GenBank/DDBJ whole genome shotgun (WGS) entry which is preliminary data.</text>
</comment>
<keyword evidence="3" id="KW-1185">Reference proteome</keyword>
<feature type="transmembrane region" description="Helical" evidence="1">
    <location>
        <begin position="110"/>
        <end position="136"/>
    </location>
</feature>
<dbReference type="GO" id="GO:0015209">
    <property type="term" value="F:cytosine transmembrane transporter activity"/>
    <property type="evidence" value="ECO:0007669"/>
    <property type="project" value="InterPro"/>
</dbReference>
<dbReference type="OrthoDB" id="9770247at2"/>
<dbReference type="PANTHER" id="PTHR30569:SF0">
    <property type="entry name" value="CYTOSINE PERMEASE"/>
    <property type="match status" value="1"/>
</dbReference>
<name>A0A2U2JE93_9FLAO</name>
<feature type="transmembrane region" description="Helical" evidence="1">
    <location>
        <begin position="181"/>
        <end position="201"/>
    </location>
</feature>
<accession>A0A2U2JE93</accession>
<feature type="transmembrane region" description="Helical" evidence="1">
    <location>
        <begin position="65"/>
        <end position="89"/>
    </location>
</feature>
<reference evidence="2 3" key="1">
    <citation type="submission" date="2018-05" db="EMBL/GenBank/DDBJ databases">
        <title>Polaribacter aquimarinus sp. nov., isolated from sediment in a sediment of sea.</title>
        <authorList>
            <person name="Lu D."/>
        </authorList>
    </citation>
    <scope>NUCLEOTIDE SEQUENCE [LARGE SCALE GENOMIC DNA]</scope>
    <source>
        <strain evidence="2 3">ZY113</strain>
    </source>
</reference>
<keyword evidence="1" id="KW-1133">Transmembrane helix</keyword>
<feature type="transmembrane region" description="Helical" evidence="1">
    <location>
        <begin position="375"/>
        <end position="396"/>
    </location>
</feature>
<dbReference type="Gene3D" id="1.10.4160.10">
    <property type="entry name" value="Hydantoin permease"/>
    <property type="match status" value="1"/>
</dbReference>
<feature type="transmembrane region" description="Helical" evidence="1">
    <location>
        <begin position="148"/>
        <end position="174"/>
    </location>
</feature>
<organism evidence="2 3">
    <name type="scientific">Polaribacter aquimarinus</name>
    <dbReference type="NCBI Taxonomy" id="2100726"/>
    <lineage>
        <taxon>Bacteria</taxon>
        <taxon>Pseudomonadati</taxon>
        <taxon>Bacteroidota</taxon>
        <taxon>Flavobacteriia</taxon>
        <taxon>Flavobacteriales</taxon>
        <taxon>Flavobacteriaceae</taxon>
    </lineage>
</organism>
<dbReference type="PANTHER" id="PTHR30569">
    <property type="entry name" value="CYTOSINE TRANSPORTER CODB"/>
    <property type="match status" value="1"/>
</dbReference>
<dbReference type="InterPro" id="IPR030191">
    <property type="entry name" value="CodB"/>
</dbReference>
<dbReference type="AlphaFoldDB" id="A0A2U2JE93"/>
<gene>
    <name evidence="2" type="ORF">DIS07_01990</name>
</gene>
<feature type="transmembrane region" description="Helical" evidence="1">
    <location>
        <begin position="440"/>
        <end position="458"/>
    </location>
</feature>
<dbReference type="RefSeq" id="WP_109403540.1">
    <property type="nucleotide sequence ID" value="NZ_QFFG01000001.1"/>
</dbReference>
<feature type="transmembrane region" description="Helical" evidence="1">
    <location>
        <begin position="305"/>
        <end position="327"/>
    </location>
</feature>
<dbReference type="EMBL" id="QFFG01000001">
    <property type="protein sequence ID" value="PWG06632.1"/>
    <property type="molecule type" value="Genomic_DNA"/>
</dbReference>
<keyword evidence="1" id="KW-0812">Transmembrane</keyword>
<evidence type="ECO:0000256" key="1">
    <source>
        <dbReference type="SAM" id="Phobius"/>
    </source>
</evidence>
<feature type="transmembrane region" description="Helical" evidence="1">
    <location>
        <begin position="348"/>
        <end position="369"/>
    </location>
</feature>
<evidence type="ECO:0000313" key="2">
    <source>
        <dbReference type="EMBL" id="PWG06632.1"/>
    </source>
</evidence>
<protein>
    <recommendedName>
        <fullName evidence="4">Cytosine permease</fullName>
    </recommendedName>
</protein>
<evidence type="ECO:0000313" key="3">
    <source>
        <dbReference type="Proteomes" id="UP000245670"/>
    </source>
</evidence>
<sequence>MAENQVEGLALEDNSGGEFERTPVPNSRLKGWKSFLGMYAGEHAAGTEFMIGPLFLAAGASLKDLIFGLFIGNVLAILTWRYIVAPIAVSNKLTLYYQLEKIAGKHLVKIYNVVNGVLFCFLAGAMITVSASAVGIPFDISFSVPESIFGLSSTAFSTIVIIVGIVMTIVAAAGYNTVSKFANIAAPWMILVFAACGISALSQMDVNSWKSLITEWDKGISVVQSVNGTVDFGFWKIVIFAWLCNAAMHFGMSDLSIMRFAKDSRAGWGPSIGMFLGHYMAWICASLMLAAQIKLTGDISANPGALAWSVVGWTGIICVIIAGWTTANPTIYRAGLAFQSLFSSKAKTYSGVILAGVVATVAGIFPTLSSKLLDFVGLYGTILGPMGGVIFVNHYLAKKMNFTQDYADVKGSGFNIAVLLAWVIPVSLGLYFIFAKGIFPAYAVIPCWIASSVLYVLIMKLQKS</sequence>
<evidence type="ECO:0008006" key="4">
    <source>
        <dbReference type="Google" id="ProtNLM"/>
    </source>
</evidence>
<feature type="transmembrane region" description="Helical" evidence="1">
    <location>
        <begin position="272"/>
        <end position="293"/>
    </location>
</feature>
<feature type="transmembrane region" description="Helical" evidence="1">
    <location>
        <begin position="232"/>
        <end position="251"/>
    </location>
</feature>
<proteinExistence type="predicted"/>
<keyword evidence="1" id="KW-0472">Membrane</keyword>
<feature type="transmembrane region" description="Helical" evidence="1">
    <location>
        <begin position="416"/>
        <end position="434"/>
    </location>
</feature>
<dbReference type="GO" id="GO:0005886">
    <property type="term" value="C:plasma membrane"/>
    <property type="evidence" value="ECO:0007669"/>
    <property type="project" value="TreeGrafter"/>
</dbReference>
<dbReference type="Proteomes" id="UP000245670">
    <property type="component" value="Unassembled WGS sequence"/>
</dbReference>